<keyword evidence="2 6" id="KW-0489">Methyltransferase</keyword>
<dbReference type="CDD" id="cd18094">
    <property type="entry name" value="SpoU-like_TrmL"/>
    <property type="match status" value="1"/>
</dbReference>
<evidence type="ECO:0000256" key="4">
    <source>
        <dbReference type="ARBA" id="ARBA00022691"/>
    </source>
</evidence>
<gene>
    <name evidence="9" type="ORF">EV03_2157</name>
</gene>
<dbReference type="Gene3D" id="3.40.1280.10">
    <property type="match status" value="1"/>
</dbReference>
<dbReference type="Proteomes" id="UP000030392">
    <property type="component" value="Unassembled WGS sequence"/>
</dbReference>
<dbReference type="AlphaFoldDB" id="A0A0A2C540"/>
<name>A0A0A2C540_PROMR</name>
<organism evidence="9 10">
    <name type="scientific">Prochlorococcus marinus str. PAC1</name>
    <dbReference type="NCBI Taxonomy" id="59924"/>
    <lineage>
        <taxon>Bacteria</taxon>
        <taxon>Bacillati</taxon>
        <taxon>Cyanobacteriota</taxon>
        <taxon>Cyanophyceae</taxon>
        <taxon>Synechococcales</taxon>
        <taxon>Prochlorococcaceae</taxon>
        <taxon>Prochlorococcus</taxon>
    </lineage>
</organism>
<keyword evidence="4 6" id="KW-0949">S-adenosyl-L-methionine</keyword>
<dbReference type="GO" id="GO:0141098">
    <property type="term" value="F:tRNA (cytidine(34)-2'-O)-methyltransferase activity"/>
    <property type="evidence" value="ECO:0007669"/>
    <property type="project" value="RHEA"/>
</dbReference>
<evidence type="ECO:0000256" key="2">
    <source>
        <dbReference type="ARBA" id="ARBA00022603"/>
    </source>
</evidence>
<sequence length="166" mass="18586">MNLLNRTRPRVALFEPRIPQNTGTIGRSCLAFNMSLDIIKPTGFSFEDKYLKRAGLDYWPHVDVHLYESFEQYKNSFKNSRIIALTKKSNNLISNIIYKDTDILLFGREDTGLPESIINKCEIVAGIPMPGGENQLKTGGVRSLNLSVASGIVCYSACLQLNLLSK</sequence>
<evidence type="ECO:0000313" key="9">
    <source>
        <dbReference type="EMBL" id="KGG19769.1"/>
    </source>
</evidence>
<feature type="binding site" evidence="6 7">
    <location>
        <position position="143"/>
    </location>
    <ligand>
        <name>S-adenosyl-L-methionine</name>
        <dbReference type="ChEBI" id="CHEBI:59789"/>
    </ligand>
</feature>
<dbReference type="PANTHER" id="PTHR42971:SF1">
    <property type="entry name" value="TRNA (CYTIDINE(34)-2'-O)-METHYLTRANSFERASE"/>
    <property type="match status" value="1"/>
</dbReference>
<dbReference type="InterPro" id="IPR029026">
    <property type="entry name" value="tRNA_m1G_MTases_N"/>
</dbReference>
<dbReference type="EC" id="2.1.1.207" evidence="6"/>
<protein>
    <recommendedName>
        <fullName evidence="6">Putative tRNA (cytidine(34)-2'-O)-methyltransferase</fullName>
        <ecNumber evidence="6">2.1.1.207</ecNumber>
    </recommendedName>
    <alternativeName>
        <fullName evidence="6">tRNA (cytidine/uridine-2'-O-)-methyltransferase</fullName>
    </alternativeName>
</protein>
<evidence type="ECO:0000256" key="3">
    <source>
        <dbReference type="ARBA" id="ARBA00022679"/>
    </source>
</evidence>
<feature type="binding site" evidence="6 7">
    <location>
        <position position="107"/>
    </location>
    <ligand>
        <name>S-adenosyl-L-methionine</name>
        <dbReference type="ChEBI" id="CHEBI:59789"/>
    </ligand>
</feature>
<dbReference type="GO" id="GO:0141102">
    <property type="term" value="F:tRNA (5-carboxymethylaminomethyluridine(34)-2'-O)-methyltransferase activity"/>
    <property type="evidence" value="ECO:0007669"/>
    <property type="project" value="RHEA"/>
</dbReference>
<feature type="domain" description="tRNA/rRNA methyltransferase SpoU type" evidence="8">
    <location>
        <begin position="10"/>
        <end position="155"/>
    </location>
</feature>
<keyword evidence="1 6" id="KW-0963">Cytoplasm</keyword>
<dbReference type="InterPro" id="IPR001537">
    <property type="entry name" value="SpoU_MeTrfase"/>
</dbReference>
<accession>A0A0A2C540</accession>
<dbReference type="PIRSF" id="PIRSF029256">
    <property type="entry name" value="SpoU_TrmH_prd"/>
    <property type="match status" value="1"/>
</dbReference>
<keyword evidence="5 6" id="KW-0819">tRNA processing</keyword>
<dbReference type="InterPro" id="IPR029028">
    <property type="entry name" value="Alpha/beta_knot_MTases"/>
</dbReference>
<reference evidence="10" key="1">
    <citation type="journal article" date="2014" name="Sci. Data">
        <title>Genomes of diverse isolates of the marine cyanobacterium Prochlorococcus.</title>
        <authorList>
            <person name="Biller S."/>
            <person name="Berube P."/>
            <person name="Thompson J."/>
            <person name="Kelly L."/>
            <person name="Roggensack S."/>
            <person name="Awad L."/>
            <person name="Roache-Johnson K."/>
            <person name="Ding H."/>
            <person name="Giovannoni S.J."/>
            <person name="Moore L.R."/>
            <person name="Chisholm S.W."/>
        </authorList>
    </citation>
    <scope>NUCLEOTIDE SEQUENCE [LARGE SCALE GENOMIC DNA]</scope>
    <source>
        <strain evidence="10">PAC1</strain>
    </source>
</reference>
<keyword evidence="3 6" id="KW-0808">Transferase</keyword>
<dbReference type="EMBL" id="JNAX01000015">
    <property type="protein sequence ID" value="KGG19769.1"/>
    <property type="molecule type" value="Genomic_DNA"/>
</dbReference>
<comment type="caution">
    <text evidence="9">The sequence shown here is derived from an EMBL/GenBank/DDBJ whole genome shotgun (WGS) entry which is preliminary data.</text>
</comment>
<dbReference type="Pfam" id="PF00588">
    <property type="entry name" value="SpoU_methylase"/>
    <property type="match status" value="1"/>
</dbReference>
<dbReference type="SUPFAM" id="SSF75217">
    <property type="entry name" value="alpha/beta knot"/>
    <property type="match status" value="1"/>
</dbReference>
<feature type="binding site" evidence="6 7">
    <location>
        <position position="85"/>
    </location>
    <ligand>
        <name>S-adenosyl-L-methionine</name>
        <dbReference type="ChEBI" id="CHEBI:59789"/>
    </ligand>
</feature>
<evidence type="ECO:0000256" key="7">
    <source>
        <dbReference type="PIRSR" id="PIRSR029256-1"/>
    </source>
</evidence>
<comment type="function">
    <text evidence="6">Could methylate the ribose at the nucleotide 34 wobble position in tRNA.</text>
</comment>
<dbReference type="InterPro" id="IPR016914">
    <property type="entry name" value="TrmL"/>
</dbReference>
<feature type="binding site" evidence="6 7">
    <location>
        <position position="127"/>
    </location>
    <ligand>
        <name>S-adenosyl-L-methionine</name>
        <dbReference type="ChEBI" id="CHEBI:59789"/>
    </ligand>
</feature>
<evidence type="ECO:0000256" key="6">
    <source>
        <dbReference type="HAMAP-Rule" id="MF_01885"/>
    </source>
</evidence>
<dbReference type="HAMAP" id="MF_01885">
    <property type="entry name" value="tRNA_methyltr_TrmL"/>
    <property type="match status" value="1"/>
</dbReference>
<dbReference type="GO" id="GO:0002130">
    <property type="term" value="P:wobble position ribose methylation"/>
    <property type="evidence" value="ECO:0007669"/>
    <property type="project" value="TreeGrafter"/>
</dbReference>
<dbReference type="RefSeq" id="WP_036907621.1">
    <property type="nucleotide sequence ID" value="NZ_CP138967.1"/>
</dbReference>
<evidence type="ECO:0000256" key="1">
    <source>
        <dbReference type="ARBA" id="ARBA00022490"/>
    </source>
</evidence>
<dbReference type="GO" id="GO:0003723">
    <property type="term" value="F:RNA binding"/>
    <property type="evidence" value="ECO:0007669"/>
    <property type="project" value="InterPro"/>
</dbReference>
<proteinExistence type="inferred from homology"/>
<dbReference type="PANTHER" id="PTHR42971">
    <property type="entry name" value="TRNA (CYTIDINE(34)-2'-O)-METHYLTRANSFERASE"/>
    <property type="match status" value="1"/>
</dbReference>
<evidence type="ECO:0000256" key="5">
    <source>
        <dbReference type="ARBA" id="ARBA00022694"/>
    </source>
</evidence>
<evidence type="ECO:0000259" key="8">
    <source>
        <dbReference type="Pfam" id="PF00588"/>
    </source>
</evidence>
<comment type="catalytic activity">
    <reaction evidence="6">
        <text>5-carboxymethylaminomethyluridine(34) in tRNA(Leu) + S-adenosyl-L-methionine = 5-carboxymethylaminomethyl-2'-O-methyluridine(34) in tRNA(Leu) + S-adenosyl-L-homocysteine + H(+)</text>
        <dbReference type="Rhea" id="RHEA:43088"/>
        <dbReference type="Rhea" id="RHEA-COMP:10333"/>
        <dbReference type="Rhea" id="RHEA-COMP:10334"/>
        <dbReference type="ChEBI" id="CHEBI:15378"/>
        <dbReference type="ChEBI" id="CHEBI:57856"/>
        <dbReference type="ChEBI" id="CHEBI:59789"/>
        <dbReference type="ChEBI" id="CHEBI:74508"/>
        <dbReference type="ChEBI" id="CHEBI:74511"/>
        <dbReference type="EC" id="2.1.1.207"/>
    </reaction>
</comment>
<comment type="similarity">
    <text evidence="6">Belongs to the class IV-like SAM-binding methyltransferase superfamily. RNA methyltransferase TrmH family. TrmL subfamily.</text>
</comment>
<evidence type="ECO:0000313" key="10">
    <source>
        <dbReference type="Proteomes" id="UP000030392"/>
    </source>
</evidence>
<comment type="catalytic activity">
    <reaction evidence="6">
        <text>cytidine(34) in tRNA + S-adenosyl-L-methionine = 2'-O-methylcytidine(34) in tRNA + S-adenosyl-L-homocysteine + H(+)</text>
        <dbReference type="Rhea" id="RHEA:43084"/>
        <dbReference type="Rhea" id="RHEA-COMP:10331"/>
        <dbReference type="Rhea" id="RHEA-COMP:10332"/>
        <dbReference type="ChEBI" id="CHEBI:15378"/>
        <dbReference type="ChEBI" id="CHEBI:57856"/>
        <dbReference type="ChEBI" id="CHEBI:59789"/>
        <dbReference type="ChEBI" id="CHEBI:74495"/>
        <dbReference type="ChEBI" id="CHEBI:82748"/>
        <dbReference type="EC" id="2.1.1.207"/>
    </reaction>
</comment>
<comment type="subcellular location">
    <subcellularLocation>
        <location evidence="6">Cytoplasm</location>
    </subcellularLocation>
</comment>
<dbReference type="GO" id="GO:0005737">
    <property type="term" value="C:cytoplasm"/>
    <property type="evidence" value="ECO:0007669"/>
    <property type="project" value="UniProtKB-SubCell"/>
</dbReference>